<accession>A0ABW4MH40</accession>
<dbReference type="EC" id="2.4.2.18" evidence="5"/>
<dbReference type="GO" id="GO:0004048">
    <property type="term" value="F:anthranilate phosphoribosyltransferase activity"/>
    <property type="evidence" value="ECO:0007669"/>
    <property type="project" value="UniProtKB-EC"/>
</dbReference>
<dbReference type="InterPro" id="IPR017459">
    <property type="entry name" value="Glycosyl_Trfase_fam3_N_dom"/>
</dbReference>
<evidence type="ECO:0000256" key="3">
    <source>
        <dbReference type="ARBA" id="ARBA00022822"/>
    </source>
</evidence>
<dbReference type="Gene3D" id="1.20.970.10">
    <property type="entry name" value="Transferase, Pyrimidine Nucleoside Phosphorylase, Chain C"/>
    <property type="match status" value="1"/>
</dbReference>
<dbReference type="PANTHER" id="PTHR43285:SF2">
    <property type="entry name" value="ANTHRANILATE PHOSPHORIBOSYLTRANSFERASE"/>
    <property type="match status" value="1"/>
</dbReference>
<dbReference type="InterPro" id="IPR036320">
    <property type="entry name" value="Glycosyl_Trfase_fam3_N_dom_sf"/>
</dbReference>
<proteinExistence type="inferred from homology"/>
<evidence type="ECO:0000256" key="2">
    <source>
        <dbReference type="ARBA" id="ARBA00022679"/>
    </source>
</evidence>
<keyword evidence="1 5" id="KW-0328">Glycosyltransferase</keyword>
<keyword evidence="5" id="KW-0028">Amino-acid biosynthesis</keyword>
<keyword evidence="5" id="KW-0479">Metal-binding</keyword>
<feature type="binding site" evidence="5">
    <location>
        <position position="226"/>
    </location>
    <ligand>
        <name>Mg(2+)</name>
        <dbReference type="ChEBI" id="CHEBI:18420"/>
        <label>1</label>
    </ligand>
</feature>
<feature type="binding site" evidence="5">
    <location>
        <begin position="83"/>
        <end position="84"/>
    </location>
    <ligand>
        <name>5-phospho-alpha-D-ribose 1-diphosphate</name>
        <dbReference type="ChEBI" id="CHEBI:58017"/>
    </ligand>
</feature>
<organism evidence="8 9">
    <name type="scientific">Fredinandcohnia salidurans</name>
    <dbReference type="NCBI Taxonomy" id="2595041"/>
    <lineage>
        <taxon>Bacteria</taxon>
        <taxon>Bacillati</taxon>
        <taxon>Bacillota</taxon>
        <taxon>Bacilli</taxon>
        <taxon>Bacillales</taxon>
        <taxon>Bacillaceae</taxon>
        <taxon>Fredinandcohnia</taxon>
    </lineage>
</organism>
<feature type="domain" description="Glycosyl transferase family 3" evidence="6">
    <location>
        <begin position="73"/>
        <end position="324"/>
    </location>
</feature>
<comment type="subunit">
    <text evidence="5">Homodimer.</text>
</comment>
<gene>
    <name evidence="5 8" type="primary">trpD</name>
    <name evidence="8" type="ORF">ACFSFW_01380</name>
</gene>
<dbReference type="SUPFAM" id="SSF52418">
    <property type="entry name" value="Nucleoside phosphorylase/phosphoribosyltransferase catalytic domain"/>
    <property type="match status" value="1"/>
</dbReference>
<protein>
    <recommendedName>
        <fullName evidence="5">Anthranilate phosphoribosyltransferase</fullName>
        <ecNumber evidence="5">2.4.2.18</ecNumber>
    </recommendedName>
</protein>
<evidence type="ECO:0000256" key="5">
    <source>
        <dbReference type="HAMAP-Rule" id="MF_00211"/>
    </source>
</evidence>
<comment type="cofactor">
    <cofactor evidence="5">
        <name>Mg(2+)</name>
        <dbReference type="ChEBI" id="CHEBI:18420"/>
    </cofactor>
    <text evidence="5">Binds 2 magnesium ions per monomer.</text>
</comment>
<feature type="binding site" evidence="5">
    <location>
        <position position="225"/>
    </location>
    <ligand>
        <name>Mg(2+)</name>
        <dbReference type="ChEBI" id="CHEBI:18420"/>
        <label>2</label>
    </ligand>
</feature>
<name>A0ABW4MH40_9BACI</name>
<dbReference type="PANTHER" id="PTHR43285">
    <property type="entry name" value="ANTHRANILATE PHOSPHORIBOSYLTRANSFERASE"/>
    <property type="match status" value="1"/>
</dbReference>
<feature type="binding site" evidence="5">
    <location>
        <position position="226"/>
    </location>
    <ligand>
        <name>Mg(2+)</name>
        <dbReference type="ChEBI" id="CHEBI:18420"/>
        <label>2</label>
    </ligand>
</feature>
<dbReference type="InterPro" id="IPR035902">
    <property type="entry name" value="Nuc_phospho_transferase"/>
</dbReference>
<keyword evidence="2 5" id="KW-0808">Transferase</keyword>
<dbReference type="Pfam" id="PF00591">
    <property type="entry name" value="Glycos_transf_3"/>
    <property type="match status" value="1"/>
</dbReference>
<dbReference type="InterPro" id="IPR000312">
    <property type="entry name" value="Glycosyl_Trfase_fam3"/>
</dbReference>
<evidence type="ECO:0000256" key="1">
    <source>
        <dbReference type="ARBA" id="ARBA00022676"/>
    </source>
</evidence>
<dbReference type="NCBIfam" id="TIGR01245">
    <property type="entry name" value="trpD"/>
    <property type="match status" value="1"/>
</dbReference>
<sequence>MFKQLLNKCITGEVLTEEESYRVMDVIMSGHATASQIASLLSILRFRGETVDEITGFARAMREHMMQLDYESDHVIDTCGTGGDGASTFNISTASAIIVSSLGIKVAKHGNRAVSSKSGSADVLEYLGVEIQSTKEEAKAALNKRNMSFLFAPIYHAAMKHAVTPRQEIGFRTIFNLLGPMANPARCKRQVLGVYSTEYAEKMAYALQKLGSEHILFVSGRDGLDECSITTETDIVELKDGEITRFVLSPEDVDLPRGNMKDIQVSSVVESANLLRDVLYGSANQSATNIVLLNAGAAIYISGKANSIREGVEMAREALVMGIARNQFEQLRNREVEYYAKQNS</sequence>
<dbReference type="RefSeq" id="WP_304218919.1">
    <property type="nucleotide sequence ID" value="NZ_JBHUEK010000004.1"/>
</dbReference>
<feature type="binding site" evidence="5">
    <location>
        <position position="92"/>
    </location>
    <ligand>
        <name>Mg(2+)</name>
        <dbReference type="ChEBI" id="CHEBI:18420"/>
        <label>1</label>
    </ligand>
</feature>
<comment type="pathway">
    <text evidence="5">Amino-acid biosynthesis; L-tryptophan biosynthesis; L-tryptophan from chorismate: step 2/5.</text>
</comment>
<dbReference type="Pfam" id="PF02885">
    <property type="entry name" value="Glycos_trans_3N"/>
    <property type="match status" value="1"/>
</dbReference>
<comment type="function">
    <text evidence="5">Catalyzes the transfer of the phosphoribosyl group of 5-phosphorylribose-1-pyrophosphate (PRPP) to anthranilate to yield N-(5'-phosphoribosyl)-anthranilate (PRA).</text>
</comment>
<dbReference type="Proteomes" id="UP001597227">
    <property type="component" value="Unassembled WGS sequence"/>
</dbReference>
<evidence type="ECO:0000259" key="7">
    <source>
        <dbReference type="Pfam" id="PF02885"/>
    </source>
</evidence>
<evidence type="ECO:0000313" key="9">
    <source>
        <dbReference type="Proteomes" id="UP001597227"/>
    </source>
</evidence>
<comment type="catalytic activity">
    <reaction evidence="5">
        <text>N-(5-phospho-beta-D-ribosyl)anthranilate + diphosphate = 5-phospho-alpha-D-ribose 1-diphosphate + anthranilate</text>
        <dbReference type="Rhea" id="RHEA:11768"/>
        <dbReference type="ChEBI" id="CHEBI:16567"/>
        <dbReference type="ChEBI" id="CHEBI:18277"/>
        <dbReference type="ChEBI" id="CHEBI:33019"/>
        <dbReference type="ChEBI" id="CHEBI:58017"/>
        <dbReference type="EC" id="2.4.2.18"/>
    </reaction>
</comment>
<feature type="binding site" evidence="5">
    <location>
        <begin position="90"/>
        <end position="93"/>
    </location>
    <ligand>
        <name>5-phospho-alpha-D-ribose 1-diphosphate</name>
        <dbReference type="ChEBI" id="CHEBI:58017"/>
    </ligand>
</feature>
<feature type="binding site" evidence="5">
    <location>
        <position position="88"/>
    </location>
    <ligand>
        <name>5-phospho-alpha-D-ribose 1-diphosphate</name>
        <dbReference type="ChEBI" id="CHEBI:58017"/>
    </ligand>
</feature>
<reference evidence="9" key="1">
    <citation type="journal article" date="2019" name="Int. J. Syst. Evol. Microbiol.">
        <title>The Global Catalogue of Microorganisms (GCM) 10K type strain sequencing project: providing services to taxonomists for standard genome sequencing and annotation.</title>
        <authorList>
            <consortium name="The Broad Institute Genomics Platform"/>
            <consortium name="The Broad Institute Genome Sequencing Center for Infectious Disease"/>
            <person name="Wu L."/>
            <person name="Ma J."/>
        </authorList>
    </citation>
    <scope>NUCLEOTIDE SEQUENCE [LARGE SCALE GENOMIC DNA]</scope>
    <source>
        <strain evidence="9">CCUG 15531</strain>
    </source>
</reference>
<keyword evidence="5" id="KW-0460">Magnesium</keyword>
<keyword evidence="9" id="KW-1185">Reference proteome</keyword>
<evidence type="ECO:0000256" key="4">
    <source>
        <dbReference type="ARBA" id="ARBA00023141"/>
    </source>
</evidence>
<feature type="binding site" evidence="5">
    <location>
        <begin position="108"/>
        <end position="116"/>
    </location>
    <ligand>
        <name>5-phospho-alpha-D-ribose 1-diphosphate</name>
        <dbReference type="ChEBI" id="CHEBI:58017"/>
    </ligand>
</feature>
<feature type="binding site" evidence="5">
    <location>
        <position position="166"/>
    </location>
    <ligand>
        <name>anthranilate</name>
        <dbReference type="ChEBI" id="CHEBI:16567"/>
        <label>2</label>
    </ligand>
</feature>
<comment type="similarity">
    <text evidence="5">Belongs to the anthranilate phosphoribosyltransferase family.</text>
</comment>
<feature type="binding site" evidence="5">
    <location>
        <position position="120"/>
    </location>
    <ligand>
        <name>5-phospho-alpha-D-ribose 1-diphosphate</name>
        <dbReference type="ChEBI" id="CHEBI:58017"/>
    </ligand>
</feature>
<dbReference type="EMBL" id="JBHUEK010000004">
    <property type="protein sequence ID" value="MFD1777332.1"/>
    <property type="molecule type" value="Genomic_DNA"/>
</dbReference>
<keyword evidence="3 5" id="KW-0822">Tryptophan biosynthesis</keyword>
<feature type="domain" description="Glycosyl transferase family 3 N-terminal" evidence="7">
    <location>
        <begin position="3"/>
        <end position="65"/>
    </location>
</feature>
<evidence type="ECO:0000259" key="6">
    <source>
        <dbReference type="Pfam" id="PF00591"/>
    </source>
</evidence>
<evidence type="ECO:0000313" key="8">
    <source>
        <dbReference type="EMBL" id="MFD1777332.1"/>
    </source>
</evidence>
<keyword evidence="4 5" id="KW-0057">Aromatic amino acid biosynthesis</keyword>
<dbReference type="Gene3D" id="3.40.1030.10">
    <property type="entry name" value="Nucleoside phosphorylase/phosphoribosyltransferase catalytic domain"/>
    <property type="match status" value="1"/>
</dbReference>
<comment type="caution">
    <text evidence="8">The sequence shown here is derived from an EMBL/GenBank/DDBJ whole genome shotgun (WGS) entry which is preliminary data.</text>
</comment>
<dbReference type="SUPFAM" id="SSF47648">
    <property type="entry name" value="Nucleoside phosphorylase/phosphoribosyltransferase N-terminal domain"/>
    <property type="match status" value="1"/>
</dbReference>
<dbReference type="InterPro" id="IPR005940">
    <property type="entry name" value="Anthranilate_Pribosyl_Tfrase"/>
</dbReference>
<feature type="binding site" evidence="5">
    <location>
        <position position="80"/>
    </location>
    <ligand>
        <name>5-phospho-alpha-D-ribose 1-diphosphate</name>
        <dbReference type="ChEBI" id="CHEBI:58017"/>
    </ligand>
</feature>
<feature type="binding site" evidence="5">
    <location>
        <position position="111"/>
    </location>
    <ligand>
        <name>anthranilate</name>
        <dbReference type="ChEBI" id="CHEBI:16567"/>
        <label>1</label>
    </ligand>
</feature>
<dbReference type="HAMAP" id="MF_00211">
    <property type="entry name" value="TrpD"/>
    <property type="match status" value="1"/>
</dbReference>
<comment type="caution">
    <text evidence="5">Lacks conserved residue(s) required for the propagation of feature annotation.</text>
</comment>
<feature type="binding site" evidence="5">
    <location>
        <position position="80"/>
    </location>
    <ligand>
        <name>anthranilate</name>
        <dbReference type="ChEBI" id="CHEBI:16567"/>
        <label>1</label>
    </ligand>
</feature>